<comment type="caution">
    <text evidence="1">The sequence shown here is derived from an EMBL/GenBank/DDBJ whole genome shotgun (WGS) entry which is preliminary data.</text>
</comment>
<dbReference type="RefSeq" id="WP_121069376.1">
    <property type="nucleotide sequence ID" value="NZ_RBIQ01000015.1"/>
</dbReference>
<dbReference type="EMBL" id="RBIQ01000015">
    <property type="protein sequence ID" value="RKR06434.1"/>
    <property type="molecule type" value="Genomic_DNA"/>
</dbReference>
<evidence type="ECO:0000313" key="1">
    <source>
        <dbReference type="EMBL" id="RKR06434.1"/>
    </source>
</evidence>
<reference evidence="1 2" key="1">
    <citation type="submission" date="2018-10" db="EMBL/GenBank/DDBJ databases">
        <title>Genomic Encyclopedia of Archaeal and Bacterial Type Strains, Phase II (KMG-II): from individual species to whole genera.</title>
        <authorList>
            <person name="Goeker M."/>
        </authorList>
    </citation>
    <scope>NUCLEOTIDE SEQUENCE [LARGE SCALE GENOMIC DNA]</scope>
    <source>
        <strain evidence="1 2">DSM 25230</strain>
    </source>
</reference>
<proteinExistence type="predicted"/>
<sequence>MENLKNKLKNFSLEELKALYTPISREISTFDTTFDLEYEESFIKENGQQSKRTTKARARLRGSIDRKCYVVYARYKYKAKVTVNGKPFKVDSIIARMNSGNDDFTKKVNNNSELNKTDKVYEYGVACKASWMIATAKKGNSTGRVRVDLKL</sequence>
<accession>A0A495DRS2</accession>
<keyword evidence="2" id="KW-1185">Reference proteome</keyword>
<evidence type="ECO:0000313" key="2">
    <source>
        <dbReference type="Proteomes" id="UP000269412"/>
    </source>
</evidence>
<organism evidence="1 2">
    <name type="scientific">Maribacter vaceletii</name>
    <dbReference type="NCBI Taxonomy" id="1206816"/>
    <lineage>
        <taxon>Bacteria</taxon>
        <taxon>Pseudomonadati</taxon>
        <taxon>Bacteroidota</taxon>
        <taxon>Flavobacteriia</taxon>
        <taxon>Flavobacteriales</taxon>
        <taxon>Flavobacteriaceae</taxon>
        <taxon>Maribacter</taxon>
    </lineage>
</organism>
<dbReference type="Proteomes" id="UP000269412">
    <property type="component" value="Unassembled WGS sequence"/>
</dbReference>
<name>A0A495DRS2_9FLAO</name>
<gene>
    <name evidence="1" type="ORF">CLV91_3394</name>
</gene>
<protein>
    <submittedName>
        <fullName evidence="1">Uncharacterized protein</fullName>
    </submittedName>
</protein>
<dbReference type="AlphaFoldDB" id="A0A495DRS2"/>